<dbReference type="InterPro" id="IPR016181">
    <property type="entry name" value="Acyl_CoA_acyltransferase"/>
</dbReference>
<dbReference type="Pfam" id="PF04377">
    <property type="entry name" value="ATE_C"/>
    <property type="match status" value="1"/>
</dbReference>
<keyword evidence="3" id="KW-1185">Reference proteome</keyword>
<keyword evidence="2" id="KW-0808">Transferase</keyword>
<dbReference type="Proteomes" id="UP000245535">
    <property type="component" value="Unassembled WGS sequence"/>
</dbReference>
<name>A0A316A2Z5_SEDFL</name>
<feature type="domain" description="N-end rule aminoacyl transferase C-terminal" evidence="1">
    <location>
        <begin position="85"/>
        <end position="203"/>
    </location>
</feature>
<organism evidence="2 3">
    <name type="scientific">Sediminitomix flava</name>
    <dbReference type="NCBI Taxonomy" id="379075"/>
    <lineage>
        <taxon>Bacteria</taxon>
        <taxon>Pseudomonadati</taxon>
        <taxon>Bacteroidota</taxon>
        <taxon>Cytophagia</taxon>
        <taxon>Cytophagales</taxon>
        <taxon>Flammeovirgaceae</taxon>
        <taxon>Sediminitomix</taxon>
    </lineage>
</organism>
<dbReference type="AlphaFoldDB" id="A0A316A2Z5"/>
<dbReference type="GO" id="GO:0004057">
    <property type="term" value="F:arginyl-tRNA--protein transferase activity"/>
    <property type="evidence" value="ECO:0007669"/>
    <property type="project" value="InterPro"/>
</dbReference>
<sequence length="431" mass="51193">MIFEFELSEYFMGDKLDESLANGWFRDGNMLSRYELIYFKRKVNAVVPLRVDLDDYQFSKGQRKLLQKNNRKFRTVIRPFSLSAEKEELYQMHKNRFDEASPPTLYRYFFDEVHKAVFDTWEFCVYDGDKLIAASFVDLGKESICSILAVFHPDYGQYSLGMYTIFLELQYAESKGLKFYYPGYIFDQPSIFDYKKRLKNLYFYDWRGGWHKIEDLPHKETIREKLISELSSIQDFLLESYHLRLRQKDNPAFFSHVWHNSFHIANVIKSPIYLEKKTKWGHRISVEYLSTKDVFLLSPHSDGEDHFVSKDKTDVGKELIKVIQTVEREEEISVFALQAIETLLQHEGEFSSELFLQADTTSIRNFLYLEFAGKYNDFRVGYDTNEGFYSLSYFVDFEEDELICDSVYPEEIVEMILKCIDQKNFEGLDFI</sequence>
<gene>
    <name evidence="2" type="ORF">BC781_101427</name>
</gene>
<evidence type="ECO:0000259" key="1">
    <source>
        <dbReference type="Pfam" id="PF04377"/>
    </source>
</evidence>
<proteinExistence type="predicted"/>
<dbReference type="RefSeq" id="WP_109615597.1">
    <property type="nucleotide sequence ID" value="NZ_QGDO01000001.1"/>
</dbReference>
<dbReference type="InterPro" id="IPR007472">
    <property type="entry name" value="N-end_Aminoacyl_Trfase_C"/>
</dbReference>
<accession>A0A316A2Z5</accession>
<evidence type="ECO:0000313" key="3">
    <source>
        <dbReference type="Proteomes" id="UP000245535"/>
    </source>
</evidence>
<dbReference type="SUPFAM" id="SSF55729">
    <property type="entry name" value="Acyl-CoA N-acyltransferases (Nat)"/>
    <property type="match status" value="1"/>
</dbReference>
<dbReference type="EMBL" id="QGDO01000001">
    <property type="protein sequence ID" value="PWJ44077.1"/>
    <property type="molecule type" value="Genomic_DNA"/>
</dbReference>
<protein>
    <submittedName>
        <fullName evidence="2">Arginyl-tRNA--protein-N-Asp/Glu arginylyltransferase</fullName>
    </submittedName>
</protein>
<evidence type="ECO:0000313" key="2">
    <source>
        <dbReference type="EMBL" id="PWJ44077.1"/>
    </source>
</evidence>
<dbReference type="OrthoDB" id="9782022at2"/>
<comment type="caution">
    <text evidence="2">The sequence shown here is derived from an EMBL/GenBank/DDBJ whole genome shotgun (WGS) entry which is preliminary data.</text>
</comment>
<reference evidence="2 3" key="1">
    <citation type="submission" date="2018-03" db="EMBL/GenBank/DDBJ databases">
        <title>Genomic Encyclopedia of Archaeal and Bacterial Type Strains, Phase II (KMG-II): from individual species to whole genera.</title>
        <authorList>
            <person name="Goeker M."/>
        </authorList>
    </citation>
    <scope>NUCLEOTIDE SEQUENCE [LARGE SCALE GENOMIC DNA]</scope>
    <source>
        <strain evidence="2 3">DSM 28229</strain>
    </source>
</reference>